<gene>
    <name evidence="1" type="ORF">Tci_048521</name>
</gene>
<evidence type="ECO:0000313" key="1">
    <source>
        <dbReference type="EMBL" id="GEU76543.1"/>
    </source>
</evidence>
<organism evidence="1">
    <name type="scientific">Tanacetum cinerariifolium</name>
    <name type="common">Dalmatian daisy</name>
    <name type="synonym">Chrysanthemum cinerariifolium</name>
    <dbReference type="NCBI Taxonomy" id="118510"/>
    <lineage>
        <taxon>Eukaryota</taxon>
        <taxon>Viridiplantae</taxon>
        <taxon>Streptophyta</taxon>
        <taxon>Embryophyta</taxon>
        <taxon>Tracheophyta</taxon>
        <taxon>Spermatophyta</taxon>
        <taxon>Magnoliopsida</taxon>
        <taxon>eudicotyledons</taxon>
        <taxon>Gunneridae</taxon>
        <taxon>Pentapetalae</taxon>
        <taxon>asterids</taxon>
        <taxon>campanulids</taxon>
        <taxon>Asterales</taxon>
        <taxon>Asteraceae</taxon>
        <taxon>Asteroideae</taxon>
        <taxon>Anthemideae</taxon>
        <taxon>Anthemidinae</taxon>
        <taxon>Tanacetum</taxon>
    </lineage>
</organism>
<dbReference type="EMBL" id="BKCJ010007301">
    <property type="protein sequence ID" value="GEU76543.1"/>
    <property type="molecule type" value="Genomic_DNA"/>
</dbReference>
<sequence>MCLQSWGLIDYACALIIITADQELKEDMVIDIPNVEDDEEVLYTVRVEYEWELPICGVCKVTPRKPIWQAVSKKNSASSSVMKKNSKVSRKVMSSTDPFDVLNRIEEGDEIGSNRGHQIQMIERKLVLLDDVGNLLKPSKSMCPGSSNVCSFMLGDLDLEPMFFEFEFLRSFIMHHLLDLNHLDLTFLINLCS</sequence>
<name>A0A6L2MRD2_TANCI</name>
<comment type="caution">
    <text evidence="1">The sequence shown here is derived from an EMBL/GenBank/DDBJ whole genome shotgun (WGS) entry which is preliminary data.</text>
</comment>
<accession>A0A6L2MRD2</accession>
<proteinExistence type="predicted"/>
<protein>
    <submittedName>
        <fullName evidence="1">Uncharacterized protein</fullName>
    </submittedName>
</protein>
<reference evidence="1" key="1">
    <citation type="journal article" date="2019" name="Sci. Rep.">
        <title>Draft genome of Tanacetum cinerariifolium, the natural source of mosquito coil.</title>
        <authorList>
            <person name="Yamashiro T."/>
            <person name="Shiraishi A."/>
            <person name="Satake H."/>
            <person name="Nakayama K."/>
        </authorList>
    </citation>
    <scope>NUCLEOTIDE SEQUENCE</scope>
</reference>
<dbReference type="AlphaFoldDB" id="A0A6L2MRD2"/>